<accession>A0A1F6XLW3</accession>
<evidence type="ECO:0000259" key="1">
    <source>
        <dbReference type="Pfam" id="PF06114"/>
    </source>
</evidence>
<feature type="domain" description="IrrE N-terminal-like" evidence="1">
    <location>
        <begin position="1"/>
        <end position="78"/>
    </location>
</feature>
<organism evidence="2 3">
    <name type="scientific">Candidatus Nomurabacteria bacterium RIFCSPLOWO2_01_FULL_42_17</name>
    <dbReference type="NCBI Taxonomy" id="1801780"/>
    <lineage>
        <taxon>Bacteria</taxon>
        <taxon>Candidatus Nomuraibacteriota</taxon>
    </lineage>
</organism>
<dbReference type="Gene3D" id="1.10.10.2910">
    <property type="match status" value="1"/>
</dbReference>
<dbReference type="Proteomes" id="UP000178104">
    <property type="component" value="Unassembled WGS sequence"/>
</dbReference>
<dbReference type="AlphaFoldDB" id="A0A1F6XLW3"/>
<sequence>MHELAHVLLEHSGSRVFVTEDGFALRDYNDKQEEEADWLAGSLLLPRTALQHLHYRHVPKETILEDYCVSSNLYEYRIRMTAINRQFRR</sequence>
<evidence type="ECO:0000313" key="2">
    <source>
        <dbReference type="EMBL" id="OGI95114.1"/>
    </source>
</evidence>
<dbReference type="InterPro" id="IPR010359">
    <property type="entry name" value="IrrE_HExxH"/>
</dbReference>
<dbReference type="EMBL" id="MFVE01000007">
    <property type="protein sequence ID" value="OGI95114.1"/>
    <property type="molecule type" value="Genomic_DNA"/>
</dbReference>
<dbReference type="STRING" id="1801780.A2917_01750"/>
<reference evidence="2 3" key="1">
    <citation type="journal article" date="2016" name="Nat. Commun.">
        <title>Thousands of microbial genomes shed light on interconnected biogeochemical processes in an aquifer system.</title>
        <authorList>
            <person name="Anantharaman K."/>
            <person name="Brown C.T."/>
            <person name="Hug L.A."/>
            <person name="Sharon I."/>
            <person name="Castelle C.J."/>
            <person name="Probst A.J."/>
            <person name="Thomas B.C."/>
            <person name="Singh A."/>
            <person name="Wilkins M.J."/>
            <person name="Karaoz U."/>
            <person name="Brodie E.L."/>
            <person name="Williams K.H."/>
            <person name="Hubbard S.S."/>
            <person name="Banfield J.F."/>
        </authorList>
    </citation>
    <scope>NUCLEOTIDE SEQUENCE [LARGE SCALE GENOMIC DNA]</scope>
</reference>
<proteinExistence type="predicted"/>
<comment type="caution">
    <text evidence="2">The sequence shown here is derived from an EMBL/GenBank/DDBJ whole genome shotgun (WGS) entry which is preliminary data.</text>
</comment>
<protein>
    <recommendedName>
        <fullName evidence="1">IrrE N-terminal-like domain-containing protein</fullName>
    </recommendedName>
</protein>
<evidence type="ECO:0000313" key="3">
    <source>
        <dbReference type="Proteomes" id="UP000178104"/>
    </source>
</evidence>
<dbReference type="Pfam" id="PF06114">
    <property type="entry name" value="Peptidase_M78"/>
    <property type="match status" value="1"/>
</dbReference>
<name>A0A1F6XLW3_9BACT</name>
<gene>
    <name evidence="2" type="ORF">A2917_01750</name>
</gene>